<keyword evidence="1" id="KW-0472">Membrane</keyword>
<evidence type="ECO:0000313" key="3">
    <source>
        <dbReference type="Proteomes" id="UP000324383"/>
    </source>
</evidence>
<organism evidence="2 3">
    <name type="scientific">Bacteroides pyogenes</name>
    <dbReference type="NCBI Taxonomy" id="310300"/>
    <lineage>
        <taxon>Bacteria</taxon>
        <taxon>Pseudomonadati</taxon>
        <taxon>Bacteroidota</taxon>
        <taxon>Bacteroidia</taxon>
        <taxon>Bacteroidales</taxon>
        <taxon>Bacteroidaceae</taxon>
        <taxon>Bacteroides</taxon>
    </lineage>
</organism>
<sequence length="118" mass="13205">MKKDFDFDDIGKQTPYRVPEGFFAEMQQKVLKQAGVKPHPKFSRKLIVPFVAAAAAILAGFLFIPSLMQTDATVSSSDVLAVENNHVTADPMDEWIRNLSDEELEDLVGFSENDIFLN</sequence>
<keyword evidence="1" id="KW-0812">Transmembrane</keyword>
<keyword evidence="3" id="KW-1185">Reference proteome</keyword>
<gene>
    <name evidence="2" type="ORF">FNJ60_04405</name>
</gene>
<name>A0A5D3EHH6_9BACE</name>
<keyword evidence="1" id="KW-1133">Transmembrane helix</keyword>
<dbReference type="AlphaFoldDB" id="A0A5D3EHH6"/>
<comment type="caution">
    <text evidence="2">The sequence shown here is derived from an EMBL/GenBank/DDBJ whole genome shotgun (WGS) entry which is preliminary data.</text>
</comment>
<protein>
    <submittedName>
        <fullName evidence="2">Uncharacterized protein</fullName>
    </submittedName>
</protein>
<evidence type="ECO:0000313" key="2">
    <source>
        <dbReference type="EMBL" id="TYK34505.1"/>
    </source>
</evidence>
<proteinExistence type="predicted"/>
<reference evidence="2 3" key="1">
    <citation type="submission" date="2019-07" db="EMBL/GenBank/DDBJ databases">
        <title>Draft Genome Sequences of Bacteroides pyogenes Strains Isolated from the Uterus Holstein Dairy Cows with Metritis.</title>
        <authorList>
            <person name="Cunha F."/>
            <person name="Galvao K.N."/>
            <person name="Jeon S.J."/>
            <person name="Jeong K.C."/>
        </authorList>
    </citation>
    <scope>NUCLEOTIDE SEQUENCE [LARGE SCALE GENOMIC DNA]</scope>
    <source>
        <strain evidence="2 3">KG-31</strain>
    </source>
</reference>
<accession>A0A5D3EHH6</accession>
<dbReference type="RefSeq" id="WP_148726933.1">
    <property type="nucleotide sequence ID" value="NZ_CP197398.1"/>
</dbReference>
<evidence type="ECO:0000256" key="1">
    <source>
        <dbReference type="SAM" id="Phobius"/>
    </source>
</evidence>
<feature type="transmembrane region" description="Helical" evidence="1">
    <location>
        <begin position="46"/>
        <end position="68"/>
    </location>
</feature>
<dbReference type="Proteomes" id="UP000324383">
    <property type="component" value="Unassembled WGS sequence"/>
</dbReference>
<dbReference type="EMBL" id="VKLW01000007">
    <property type="protein sequence ID" value="TYK34505.1"/>
    <property type="molecule type" value="Genomic_DNA"/>
</dbReference>